<gene>
    <name evidence="2" type="ORF">ACFQ1Q_01860</name>
</gene>
<keyword evidence="1" id="KW-0175">Coiled coil</keyword>
<evidence type="ECO:0000313" key="2">
    <source>
        <dbReference type="EMBL" id="MFD1061976.1"/>
    </source>
</evidence>
<dbReference type="Proteomes" id="UP001597013">
    <property type="component" value="Unassembled WGS sequence"/>
</dbReference>
<dbReference type="InterPro" id="IPR011466">
    <property type="entry name" value="DUF1572"/>
</dbReference>
<name>A0ABW3N6W7_9FLAO</name>
<dbReference type="InterPro" id="IPR034660">
    <property type="entry name" value="DinB/YfiT-like"/>
</dbReference>
<reference evidence="3" key="1">
    <citation type="journal article" date="2019" name="Int. J. Syst. Evol. Microbiol.">
        <title>The Global Catalogue of Microorganisms (GCM) 10K type strain sequencing project: providing services to taxonomists for standard genome sequencing and annotation.</title>
        <authorList>
            <consortium name="The Broad Institute Genomics Platform"/>
            <consortium name="The Broad Institute Genome Sequencing Center for Infectious Disease"/>
            <person name="Wu L."/>
            <person name="Ma J."/>
        </authorList>
    </citation>
    <scope>NUCLEOTIDE SEQUENCE [LARGE SCALE GENOMIC DNA]</scope>
    <source>
        <strain evidence="3">CCUG 62215</strain>
    </source>
</reference>
<sequence>MKASLIKLFNRDLEKLKTELQLYSDEANIWKLDKNISNSGGNLVLHIIGNLNHFIGANLGNTGYVRQRELEFSQKNISVEEICNQVDETKNIVTSTLDSLTQQDFQNEYRRNPFEDFMTTEYFLLHLKSHLAYHLGQINYHRRLIE</sequence>
<dbReference type="Pfam" id="PF07609">
    <property type="entry name" value="DUF1572"/>
    <property type="match status" value="1"/>
</dbReference>
<comment type="caution">
    <text evidence="2">The sequence shown here is derived from an EMBL/GenBank/DDBJ whole genome shotgun (WGS) entry which is preliminary data.</text>
</comment>
<organism evidence="2 3">
    <name type="scientific">Winogradskyella litorisediminis</name>
    <dbReference type="NCBI Taxonomy" id="1156618"/>
    <lineage>
        <taxon>Bacteria</taxon>
        <taxon>Pseudomonadati</taxon>
        <taxon>Bacteroidota</taxon>
        <taxon>Flavobacteriia</taxon>
        <taxon>Flavobacteriales</taxon>
        <taxon>Flavobacteriaceae</taxon>
        <taxon>Winogradskyella</taxon>
    </lineage>
</organism>
<accession>A0ABW3N6W7</accession>
<proteinExistence type="predicted"/>
<evidence type="ECO:0000313" key="3">
    <source>
        <dbReference type="Proteomes" id="UP001597013"/>
    </source>
</evidence>
<dbReference type="RefSeq" id="WP_386127390.1">
    <property type="nucleotide sequence ID" value="NZ_JBHTJL010000003.1"/>
</dbReference>
<feature type="coiled-coil region" evidence="1">
    <location>
        <begin position="6"/>
        <end position="33"/>
    </location>
</feature>
<evidence type="ECO:0000256" key="1">
    <source>
        <dbReference type="SAM" id="Coils"/>
    </source>
</evidence>
<protein>
    <submittedName>
        <fullName evidence="2">DUF1572 family protein</fullName>
    </submittedName>
</protein>
<dbReference type="Gene3D" id="1.20.120.450">
    <property type="entry name" value="dinb family like domain"/>
    <property type="match status" value="1"/>
</dbReference>
<keyword evidence="3" id="KW-1185">Reference proteome</keyword>
<dbReference type="SUPFAM" id="SSF109854">
    <property type="entry name" value="DinB/YfiT-like putative metalloenzymes"/>
    <property type="match status" value="1"/>
</dbReference>
<dbReference type="EMBL" id="JBHTJL010000003">
    <property type="protein sequence ID" value="MFD1061976.1"/>
    <property type="molecule type" value="Genomic_DNA"/>
</dbReference>